<proteinExistence type="predicted"/>
<dbReference type="InterPro" id="IPR011990">
    <property type="entry name" value="TPR-like_helical_dom_sf"/>
</dbReference>
<dbReference type="InterPro" id="IPR001214">
    <property type="entry name" value="SET_dom"/>
</dbReference>
<dbReference type="Pfam" id="PF00856">
    <property type="entry name" value="SET"/>
    <property type="match status" value="1"/>
</dbReference>
<accession>A0AAN7BMA6</accession>
<dbReference type="Gene3D" id="2.170.270.10">
    <property type="entry name" value="SET domain"/>
    <property type="match status" value="1"/>
</dbReference>
<evidence type="ECO:0000313" key="5">
    <source>
        <dbReference type="Proteomes" id="UP001301958"/>
    </source>
</evidence>
<feature type="chain" id="PRO_5042813165" description="SET domain-containing protein" evidence="2">
    <location>
        <begin position="16"/>
        <end position="417"/>
    </location>
</feature>
<keyword evidence="2" id="KW-0732">Signal</keyword>
<dbReference type="PANTHER" id="PTHR47332">
    <property type="entry name" value="SET DOMAIN-CONTAINING PROTEIN 5"/>
    <property type="match status" value="1"/>
</dbReference>
<dbReference type="InterPro" id="IPR046341">
    <property type="entry name" value="SET_dom_sf"/>
</dbReference>
<reference evidence="4" key="2">
    <citation type="submission" date="2023-05" db="EMBL/GenBank/DDBJ databases">
        <authorList>
            <consortium name="Lawrence Berkeley National Laboratory"/>
            <person name="Steindorff A."/>
            <person name="Hensen N."/>
            <person name="Bonometti L."/>
            <person name="Westerberg I."/>
            <person name="Brannstrom I.O."/>
            <person name="Guillou S."/>
            <person name="Cros-Aarteil S."/>
            <person name="Calhoun S."/>
            <person name="Haridas S."/>
            <person name="Kuo A."/>
            <person name="Mondo S."/>
            <person name="Pangilinan J."/>
            <person name="Riley R."/>
            <person name="Labutti K."/>
            <person name="Andreopoulos B."/>
            <person name="Lipzen A."/>
            <person name="Chen C."/>
            <person name="Yanf M."/>
            <person name="Daum C."/>
            <person name="Ng V."/>
            <person name="Clum A."/>
            <person name="Ohm R."/>
            <person name="Martin F."/>
            <person name="Silar P."/>
            <person name="Natvig D."/>
            <person name="Lalanne C."/>
            <person name="Gautier V."/>
            <person name="Ament-Velasquez S.L."/>
            <person name="Kruys A."/>
            <person name="Hutchinson M.I."/>
            <person name="Powell A.J."/>
            <person name="Barry K."/>
            <person name="Miller A.N."/>
            <person name="Grigoriev I.V."/>
            <person name="Debuchy R."/>
            <person name="Gladieux P."/>
            <person name="Thoren M.H."/>
            <person name="Johannesson H."/>
        </authorList>
    </citation>
    <scope>NUCLEOTIDE SEQUENCE</scope>
    <source>
        <strain evidence="4">CBS 990.96</strain>
    </source>
</reference>
<sequence>MKLHHLILLANFASASLQTQCRHDAVNPLASSPTQSPLEIDSTTRPPFPPNIPWTHPPFCTAINNENKDDQEFCIFSSNSFNLGTGLSILLPPETVAGLTSTISNIKPHWDERVHLAKEAHNSDRPYTLIKIPGQGTGVVATRKIKQFETIMTGFPAVIIDNEFFPEDGKAGNVSDEEKEELYDELLERIGDKERVLSLARSRGDKVHVLEDVVRTNAFGMTLDGRKAKGLFPEIARMNHACDPNAYAQFRSRTLSLSAVATRDIMPGEEITISYIPIGMSTAYRHKHLSNWHFNCTCALCSAPEQAREASDARREHIIELFYGMQEPSTTYEDLIEMTKEFIELAQVERLITKIGEYYQVLMKLFYEKGDPVAARKYGKAALMFGEIFSDPDGEFCEGLREDMEIVERVISETGGQ</sequence>
<evidence type="ECO:0000259" key="3">
    <source>
        <dbReference type="PROSITE" id="PS50280"/>
    </source>
</evidence>
<dbReference type="PROSITE" id="PS50280">
    <property type="entry name" value="SET"/>
    <property type="match status" value="1"/>
</dbReference>
<dbReference type="SMART" id="SM00317">
    <property type="entry name" value="SET"/>
    <property type="match status" value="1"/>
</dbReference>
<gene>
    <name evidence="4" type="ORF">QBC38DRAFT_367425</name>
</gene>
<name>A0AAN7BMA6_9PEZI</name>
<feature type="signal peptide" evidence="2">
    <location>
        <begin position="1"/>
        <end position="15"/>
    </location>
</feature>
<feature type="domain" description="SET" evidence="3">
    <location>
        <begin position="112"/>
        <end position="276"/>
    </location>
</feature>
<keyword evidence="5" id="KW-1185">Reference proteome</keyword>
<evidence type="ECO:0000256" key="1">
    <source>
        <dbReference type="SAM" id="MobiDB-lite"/>
    </source>
</evidence>
<dbReference type="Proteomes" id="UP001301958">
    <property type="component" value="Unassembled WGS sequence"/>
</dbReference>
<evidence type="ECO:0000313" key="4">
    <source>
        <dbReference type="EMBL" id="KAK4226020.1"/>
    </source>
</evidence>
<dbReference type="Gene3D" id="1.25.40.10">
    <property type="entry name" value="Tetratricopeptide repeat domain"/>
    <property type="match status" value="1"/>
</dbReference>
<feature type="compositionally biased region" description="Polar residues" evidence="1">
    <location>
        <begin position="29"/>
        <end position="45"/>
    </location>
</feature>
<feature type="region of interest" description="Disordered" evidence="1">
    <location>
        <begin position="27"/>
        <end position="46"/>
    </location>
</feature>
<dbReference type="CDD" id="cd20071">
    <property type="entry name" value="SET_SMYD"/>
    <property type="match status" value="1"/>
</dbReference>
<dbReference type="EMBL" id="MU865355">
    <property type="protein sequence ID" value="KAK4226020.1"/>
    <property type="molecule type" value="Genomic_DNA"/>
</dbReference>
<evidence type="ECO:0000256" key="2">
    <source>
        <dbReference type="SAM" id="SignalP"/>
    </source>
</evidence>
<protein>
    <recommendedName>
        <fullName evidence="3">SET domain-containing protein</fullName>
    </recommendedName>
</protein>
<dbReference type="SUPFAM" id="SSF82199">
    <property type="entry name" value="SET domain"/>
    <property type="match status" value="1"/>
</dbReference>
<comment type="caution">
    <text evidence="4">The sequence shown here is derived from an EMBL/GenBank/DDBJ whole genome shotgun (WGS) entry which is preliminary data.</text>
</comment>
<organism evidence="4 5">
    <name type="scientific">Podospora fimiseda</name>
    <dbReference type="NCBI Taxonomy" id="252190"/>
    <lineage>
        <taxon>Eukaryota</taxon>
        <taxon>Fungi</taxon>
        <taxon>Dikarya</taxon>
        <taxon>Ascomycota</taxon>
        <taxon>Pezizomycotina</taxon>
        <taxon>Sordariomycetes</taxon>
        <taxon>Sordariomycetidae</taxon>
        <taxon>Sordariales</taxon>
        <taxon>Podosporaceae</taxon>
        <taxon>Podospora</taxon>
    </lineage>
</organism>
<dbReference type="PANTHER" id="PTHR47332:SF6">
    <property type="entry name" value="SET DOMAIN-CONTAINING PROTEIN"/>
    <property type="match status" value="1"/>
</dbReference>
<dbReference type="AlphaFoldDB" id="A0AAN7BMA6"/>
<reference evidence="4" key="1">
    <citation type="journal article" date="2023" name="Mol. Phylogenet. Evol.">
        <title>Genome-scale phylogeny and comparative genomics of the fungal order Sordariales.</title>
        <authorList>
            <person name="Hensen N."/>
            <person name="Bonometti L."/>
            <person name="Westerberg I."/>
            <person name="Brannstrom I.O."/>
            <person name="Guillou S."/>
            <person name="Cros-Aarteil S."/>
            <person name="Calhoun S."/>
            <person name="Haridas S."/>
            <person name="Kuo A."/>
            <person name="Mondo S."/>
            <person name="Pangilinan J."/>
            <person name="Riley R."/>
            <person name="LaButti K."/>
            <person name="Andreopoulos B."/>
            <person name="Lipzen A."/>
            <person name="Chen C."/>
            <person name="Yan M."/>
            <person name="Daum C."/>
            <person name="Ng V."/>
            <person name="Clum A."/>
            <person name="Steindorff A."/>
            <person name="Ohm R.A."/>
            <person name="Martin F."/>
            <person name="Silar P."/>
            <person name="Natvig D.O."/>
            <person name="Lalanne C."/>
            <person name="Gautier V."/>
            <person name="Ament-Velasquez S.L."/>
            <person name="Kruys A."/>
            <person name="Hutchinson M.I."/>
            <person name="Powell A.J."/>
            <person name="Barry K."/>
            <person name="Miller A.N."/>
            <person name="Grigoriev I.V."/>
            <person name="Debuchy R."/>
            <person name="Gladieux P."/>
            <person name="Hiltunen Thoren M."/>
            <person name="Johannesson H."/>
        </authorList>
    </citation>
    <scope>NUCLEOTIDE SEQUENCE</scope>
    <source>
        <strain evidence="4">CBS 990.96</strain>
    </source>
</reference>
<dbReference type="InterPro" id="IPR053185">
    <property type="entry name" value="SET_domain_protein"/>
</dbReference>